<dbReference type="FunFam" id="2.30.130.30:FF:000006">
    <property type="entry name" value="Putative_zinc_finger_motif_-_C2HC5-type /ASCH_domain_containing_protein_-_putative"/>
    <property type="match status" value="1"/>
</dbReference>
<accession>A0AAV7JCH9</accession>
<evidence type="ECO:0000256" key="1">
    <source>
        <dbReference type="SAM" id="MobiDB-lite"/>
    </source>
</evidence>
<dbReference type="InterPro" id="IPR007374">
    <property type="entry name" value="ASCH_domain"/>
</dbReference>
<dbReference type="Gene3D" id="2.30.130.30">
    <property type="entry name" value="Hypothetical protein"/>
    <property type="match status" value="1"/>
</dbReference>
<proteinExistence type="predicted"/>
<dbReference type="GO" id="GO:0008270">
    <property type="term" value="F:zinc ion binding"/>
    <property type="evidence" value="ECO:0007669"/>
    <property type="project" value="InterPro"/>
</dbReference>
<protein>
    <submittedName>
        <fullName evidence="3">Activating signal cointegrator 1-like</fullName>
    </submittedName>
</protein>
<dbReference type="Proteomes" id="UP001165289">
    <property type="component" value="Unassembled WGS sequence"/>
</dbReference>
<dbReference type="SMART" id="SM01022">
    <property type="entry name" value="ASCH"/>
    <property type="match status" value="1"/>
</dbReference>
<dbReference type="Pfam" id="PF23134">
    <property type="entry name" value="TRIP4_3rd"/>
    <property type="match status" value="1"/>
</dbReference>
<evidence type="ECO:0000313" key="4">
    <source>
        <dbReference type="Proteomes" id="UP001165289"/>
    </source>
</evidence>
<dbReference type="Pfam" id="PF06221">
    <property type="entry name" value="zf-C2HC5"/>
    <property type="match status" value="1"/>
</dbReference>
<dbReference type="Pfam" id="PF04266">
    <property type="entry name" value="ASCH"/>
    <property type="match status" value="1"/>
</dbReference>
<dbReference type="PANTHER" id="PTHR12963:SF4">
    <property type="entry name" value="ACTIVATING SIGNAL COINTEGRATOR 1"/>
    <property type="match status" value="1"/>
</dbReference>
<dbReference type="SUPFAM" id="SSF88697">
    <property type="entry name" value="PUA domain-like"/>
    <property type="match status" value="1"/>
</dbReference>
<dbReference type="EMBL" id="JAKMXF010000354">
    <property type="protein sequence ID" value="KAI6646483.1"/>
    <property type="molecule type" value="Genomic_DNA"/>
</dbReference>
<dbReference type="InterPro" id="IPR039128">
    <property type="entry name" value="TRIP4-like"/>
</dbReference>
<evidence type="ECO:0000259" key="2">
    <source>
        <dbReference type="SMART" id="SM01022"/>
    </source>
</evidence>
<feature type="region of interest" description="Disordered" evidence="1">
    <location>
        <begin position="93"/>
        <end position="127"/>
    </location>
</feature>
<dbReference type="PANTHER" id="PTHR12963">
    <property type="entry name" value="THYROID RECEPTOR INTERACTING PROTEIN RELATED"/>
    <property type="match status" value="1"/>
</dbReference>
<dbReference type="CDD" id="cd06554">
    <property type="entry name" value="ASCH_ASC-1_like"/>
    <property type="match status" value="1"/>
</dbReference>
<dbReference type="AlphaFoldDB" id="A0AAV7JCH9"/>
<dbReference type="GO" id="GO:0072344">
    <property type="term" value="P:rescue of stalled ribosome"/>
    <property type="evidence" value="ECO:0007669"/>
    <property type="project" value="InterPro"/>
</dbReference>
<dbReference type="GO" id="GO:0180022">
    <property type="term" value="C:RQC-trigger complex"/>
    <property type="evidence" value="ECO:0007669"/>
    <property type="project" value="InterPro"/>
</dbReference>
<sequence>MTTEADLFAWVNRQFIKIIGTKVDEAVIHYFLTLESDEDTQEFLKDLFPNTLPTDITEFINQLRARKIHPPPTHETSVKIEKSKIQINPHQPVLSMPLIPDAPKRSKKQNPAVVREGQDTPKPYMKPSQDQLVYMPERKHINNIQKDRDSSAYGTEENLIKKRSSHKFVPFTSSEGSRVSTRLPGRHACQCIGQKHALINNCTECGRIVCSQEGAGPCLFCGALVVSQQDQETLNKGGKKASNILDNINRKFDIQNSDDFVVDKKNELAPSSFKTAVAYKNRLLEYDRTCQQRTKVYDDESDYYRATKWMSPEQAARAEEIEDTQHKLKHPSKRGAFTVTLDISGKQAIEEEKPQLSEQAARDFIERGSDYQHTQLEDTHNDIQLNTNSLAHPSIPFTPKFLLKSHQPSRSQYQDLSSEKLSNYRIQDSHLAELSDRGSCLSMHQPWASLLVCGIKRIEGRTWYTTHRGRLWIASTARTPIENDINDVETFYRTLYGPIEFPDSYPTSTLLGCVNLKDCLIREDYTSLPFSDESESPYGFICEDPHFLKMIVPIKGMHKIWKLDKSAHNIYKRYLSPSNPIF</sequence>
<keyword evidence="4" id="KW-1185">Reference proteome</keyword>
<dbReference type="InterPro" id="IPR056994">
    <property type="entry name" value="TRI4_N"/>
</dbReference>
<organism evidence="3 4">
    <name type="scientific">Oopsacas minuta</name>
    <dbReference type="NCBI Taxonomy" id="111878"/>
    <lineage>
        <taxon>Eukaryota</taxon>
        <taxon>Metazoa</taxon>
        <taxon>Porifera</taxon>
        <taxon>Hexactinellida</taxon>
        <taxon>Hexasterophora</taxon>
        <taxon>Lyssacinosida</taxon>
        <taxon>Leucopsacidae</taxon>
        <taxon>Oopsacas</taxon>
    </lineage>
</organism>
<dbReference type="Pfam" id="PF23135">
    <property type="entry name" value="TRI4_N"/>
    <property type="match status" value="1"/>
</dbReference>
<dbReference type="GO" id="GO:0005634">
    <property type="term" value="C:nucleus"/>
    <property type="evidence" value="ECO:0007669"/>
    <property type="project" value="InterPro"/>
</dbReference>
<dbReference type="InterPro" id="IPR009349">
    <property type="entry name" value="TRIP4/RQT4_C2HC5_Znf"/>
</dbReference>
<dbReference type="InterPro" id="IPR015947">
    <property type="entry name" value="PUA-like_sf"/>
</dbReference>
<dbReference type="InterPro" id="IPR056993">
    <property type="entry name" value="TRIP4_3rd_dom"/>
</dbReference>
<gene>
    <name evidence="3" type="ORF">LOD99_12604</name>
</gene>
<feature type="domain" description="ASCH" evidence="2">
    <location>
        <begin position="441"/>
        <end position="549"/>
    </location>
</feature>
<reference evidence="3 4" key="1">
    <citation type="journal article" date="2023" name="BMC Biol.">
        <title>The compact genome of the sponge Oopsacas minuta (Hexactinellida) is lacking key metazoan core genes.</title>
        <authorList>
            <person name="Santini S."/>
            <person name="Schenkelaars Q."/>
            <person name="Jourda C."/>
            <person name="Duchesne M."/>
            <person name="Belahbib H."/>
            <person name="Rocher C."/>
            <person name="Selva M."/>
            <person name="Riesgo A."/>
            <person name="Vervoort M."/>
            <person name="Leys S.P."/>
            <person name="Kodjabachian L."/>
            <person name="Le Bivic A."/>
            <person name="Borchiellini C."/>
            <person name="Claverie J.M."/>
            <person name="Renard E."/>
        </authorList>
    </citation>
    <scope>NUCLEOTIDE SEQUENCE [LARGE SCALE GENOMIC DNA]</scope>
    <source>
        <strain evidence="3">SPO-2</strain>
    </source>
</reference>
<evidence type="ECO:0000313" key="3">
    <source>
        <dbReference type="EMBL" id="KAI6646483.1"/>
    </source>
</evidence>
<name>A0AAV7JCH9_9METZ</name>
<comment type="caution">
    <text evidence="3">The sequence shown here is derived from an EMBL/GenBank/DDBJ whole genome shotgun (WGS) entry which is preliminary data.</text>
</comment>